<dbReference type="RefSeq" id="WP_214477291.1">
    <property type="nucleotide sequence ID" value="NZ_CP071709.1"/>
</dbReference>
<evidence type="ECO:0000259" key="1">
    <source>
        <dbReference type="Pfam" id="PF00881"/>
    </source>
</evidence>
<dbReference type="NCBIfam" id="TIGR03605">
    <property type="entry name" value="antibiot_sagB"/>
    <property type="match status" value="1"/>
</dbReference>
<accession>A0ABX8FC76</accession>
<dbReference type="EMBL" id="CP071709">
    <property type="protein sequence ID" value="QVY61983.1"/>
    <property type="molecule type" value="Genomic_DNA"/>
</dbReference>
<dbReference type="Proteomes" id="UP000679247">
    <property type="component" value="Chromosome"/>
</dbReference>
<evidence type="ECO:0000313" key="2">
    <source>
        <dbReference type="EMBL" id="QVY61983.1"/>
    </source>
</evidence>
<reference evidence="2 3" key="1">
    <citation type="submission" date="2021-03" db="EMBL/GenBank/DDBJ databases">
        <title>The first data on the complete genome of the tetrodotoxin-producing bacterium.</title>
        <authorList>
            <person name="Melnikova D.I."/>
            <person name="Nijland R."/>
            <person name="Magarlamov T.Y."/>
        </authorList>
    </citation>
    <scope>NUCLEOTIDE SEQUENCE [LARGE SCALE GENOMIC DNA]</scope>
    <source>
        <strain evidence="2 3">1839</strain>
    </source>
</reference>
<sequence>MKTLREYKNKIHYSFFDSELFQQMEQQNKIIHDLWEEQRPNHHYDFPAHQLQSESADIIEIPLLKKESVEEKARVFLDRRTHSLAEFDCQWSKDEVFKWMNLSFGVSGEKEIPYINKNGESAHKTLKLRTYPSGGSMLPIELYFYLKDVEGLEEGLYKYHGDDHLIQRLKGKSALEQLEELSPITNLELEFPFSFKNTKILTFMVANYKWAFAKYGLLSKRLATIEAGHIGQNIQLAATILQKKSLPMCGFYEDKAEEFLEIDNRESSCIYMVALG</sequence>
<protein>
    <submittedName>
        <fullName evidence="2">SagB/ThcOx family dehydrogenase</fullName>
    </submittedName>
</protein>
<name>A0ABX8FC76_9BACI</name>
<dbReference type="PANTHER" id="PTHR43745:SF2">
    <property type="entry name" value="NITROREDUCTASE MJ1384-RELATED"/>
    <property type="match status" value="1"/>
</dbReference>
<dbReference type="PANTHER" id="PTHR43745">
    <property type="entry name" value="NITROREDUCTASE MJ1384-RELATED"/>
    <property type="match status" value="1"/>
</dbReference>
<dbReference type="Gene3D" id="3.40.109.10">
    <property type="entry name" value="NADH Oxidase"/>
    <property type="match status" value="1"/>
</dbReference>
<dbReference type="InterPro" id="IPR029479">
    <property type="entry name" value="Nitroreductase"/>
</dbReference>
<feature type="domain" description="Nitroreductase" evidence="1">
    <location>
        <begin position="129"/>
        <end position="276"/>
    </location>
</feature>
<dbReference type="InterPro" id="IPR000415">
    <property type="entry name" value="Nitroreductase-like"/>
</dbReference>
<dbReference type="SUPFAM" id="SSF55469">
    <property type="entry name" value="FMN-dependent nitroreductase-like"/>
    <property type="match status" value="1"/>
</dbReference>
<dbReference type="Pfam" id="PF00881">
    <property type="entry name" value="Nitroreductase"/>
    <property type="match status" value="1"/>
</dbReference>
<dbReference type="InterPro" id="IPR020051">
    <property type="entry name" value="SagB-type_dehydrogenase"/>
</dbReference>
<dbReference type="CDD" id="cd02142">
    <property type="entry name" value="McbC_SagB-like_oxidoreductase"/>
    <property type="match status" value="1"/>
</dbReference>
<dbReference type="InterPro" id="IPR052544">
    <property type="entry name" value="Bacteriocin_Proc_Enz"/>
</dbReference>
<evidence type="ECO:0000313" key="3">
    <source>
        <dbReference type="Proteomes" id="UP000679247"/>
    </source>
</evidence>
<keyword evidence="3" id="KW-1185">Reference proteome</keyword>
<organism evidence="2 3">
    <name type="scientific">Cytobacillus gottheilii</name>
    <dbReference type="NCBI Taxonomy" id="859144"/>
    <lineage>
        <taxon>Bacteria</taxon>
        <taxon>Bacillati</taxon>
        <taxon>Bacillota</taxon>
        <taxon>Bacilli</taxon>
        <taxon>Bacillales</taxon>
        <taxon>Bacillaceae</taxon>
        <taxon>Cytobacillus</taxon>
    </lineage>
</organism>
<proteinExistence type="predicted"/>
<gene>
    <name evidence="2" type="ORF">J1899_02370</name>
</gene>